<sequence>MSPVIDVDGISIAVRKGILMQTSDARLIIDLADSVRNAAPIQKDAEAAQLISQLIGSQPDALYFLVQTVLLQKEALAAQQASPAAASGSAYAAPAAAPAAPAPAEEQRGRWGGLFGGRRPSNAPDGGSGGGSFLKTAAAGAAGVAGGVLLAQGISGLISAPHDQHHAEDDHDDADWDDDGWDSF</sequence>
<dbReference type="Pfam" id="PF09849">
    <property type="entry name" value="DUF2076"/>
    <property type="match status" value="1"/>
</dbReference>
<organism evidence="2 3">
    <name type="scientific">Microbacterium azadirachtae</name>
    <dbReference type="NCBI Taxonomy" id="582680"/>
    <lineage>
        <taxon>Bacteria</taxon>
        <taxon>Bacillati</taxon>
        <taxon>Actinomycetota</taxon>
        <taxon>Actinomycetes</taxon>
        <taxon>Micrococcales</taxon>
        <taxon>Microbacteriaceae</taxon>
        <taxon>Microbacterium</taxon>
    </lineage>
</organism>
<dbReference type="EMBL" id="FOYR01000002">
    <property type="protein sequence ID" value="SFR57079.1"/>
    <property type="molecule type" value="Genomic_DNA"/>
</dbReference>
<dbReference type="Proteomes" id="UP000198877">
    <property type="component" value="Unassembled WGS sequence"/>
</dbReference>
<protein>
    <recommendedName>
        <fullName evidence="4">DUF2076 domain-containing protein</fullName>
    </recommendedName>
</protein>
<reference evidence="3" key="1">
    <citation type="submission" date="2016-10" db="EMBL/GenBank/DDBJ databases">
        <authorList>
            <person name="Varghese N."/>
            <person name="Submissions S."/>
        </authorList>
    </citation>
    <scope>NUCLEOTIDE SEQUENCE [LARGE SCALE GENOMIC DNA]</scope>
    <source>
        <strain evidence="3">CL127</strain>
    </source>
</reference>
<dbReference type="InterPro" id="IPR018648">
    <property type="entry name" value="DUF2076"/>
</dbReference>
<accession>A0A1I6HRK5</accession>
<evidence type="ECO:0000313" key="3">
    <source>
        <dbReference type="Proteomes" id="UP000198877"/>
    </source>
</evidence>
<name>A0A1I6HRK5_9MICO</name>
<feature type="region of interest" description="Disordered" evidence="1">
    <location>
        <begin position="161"/>
        <end position="184"/>
    </location>
</feature>
<evidence type="ECO:0000256" key="1">
    <source>
        <dbReference type="SAM" id="MobiDB-lite"/>
    </source>
</evidence>
<feature type="region of interest" description="Disordered" evidence="1">
    <location>
        <begin position="98"/>
        <end position="129"/>
    </location>
</feature>
<evidence type="ECO:0000313" key="2">
    <source>
        <dbReference type="EMBL" id="SFR57079.1"/>
    </source>
</evidence>
<gene>
    <name evidence="2" type="ORF">SAMN04488591_2058</name>
</gene>
<feature type="compositionally biased region" description="Acidic residues" evidence="1">
    <location>
        <begin position="170"/>
        <end position="184"/>
    </location>
</feature>
<evidence type="ECO:0008006" key="4">
    <source>
        <dbReference type="Google" id="ProtNLM"/>
    </source>
</evidence>
<dbReference type="AlphaFoldDB" id="A0A1I6HRK5"/>
<proteinExistence type="predicted"/>